<evidence type="ECO:0000313" key="1">
    <source>
        <dbReference type="EMBL" id="QDT17611.1"/>
    </source>
</evidence>
<organism evidence="1 2">
    <name type="scientific">Alienimonas californiensis</name>
    <dbReference type="NCBI Taxonomy" id="2527989"/>
    <lineage>
        <taxon>Bacteria</taxon>
        <taxon>Pseudomonadati</taxon>
        <taxon>Planctomycetota</taxon>
        <taxon>Planctomycetia</taxon>
        <taxon>Planctomycetales</taxon>
        <taxon>Planctomycetaceae</taxon>
        <taxon>Alienimonas</taxon>
    </lineage>
</organism>
<proteinExistence type="predicted"/>
<dbReference type="AlphaFoldDB" id="A0A517PE34"/>
<evidence type="ECO:0000313" key="2">
    <source>
        <dbReference type="Proteomes" id="UP000318741"/>
    </source>
</evidence>
<sequence>MTLMHTIGPAGSQRSNLDDLLGHVVDPSAVVGNDSRLSILALADGRVLTGLVVSRDEHSLVLKTATERVTLPV</sequence>
<keyword evidence="2" id="KW-1185">Reference proteome</keyword>
<name>A0A517PE34_9PLAN</name>
<dbReference type="EMBL" id="CP036265">
    <property type="protein sequence ID" value="QDT17611.1"/>
    <property type="molecule type" value="Genomic_DNA"/>
</dbReference>
<reference evidence="1 2" key="1">
    <citation type="submission" date="2019-02" db="EMBL/GenBank/DDBJ databases">
        <title>Deep-cultivation of Planctomycetes and their phenomic and genomic characterization uncovers novel biology.</title>
        <authorList>
            <person name="Wiegand S."/>
            <person name="Jogler M."/>
            <person name="Boedeker C."/>
            <person name="Pinto D."/>
            <person name="Vollmers J."/>
            <person name="Rivas-Marin E."/>
            <person name="Kohn T."/>
            <person name="Peeters S.H."/>
            <person name="Heuer A."/>
            <person name="Rast P."/>
            <person name="Oberbeckmann S."/>
            <person name="Bunk B."/>
            <person name="Jeske O."/>
            <person name="Meyerdierks A."/>
            <person name="Storesund J.E."/>
            <person name="Kallscheuer N."/>
            <person name="Luecker S."/>
            <person name="Lage O.M."/>
            <person name="Pohl T."/>
            <person name="Merkel B.J."/>
            <person name="Hornburger P."/>
            <person name="Mueller R.-W."/>
            <person name="Bruemmer F."/>
            <person name="Labrenz M."/>
            <person name="Spormann A.M."/>
            <person name="Op den Camp H."/>
            <person name="Overmann J."/>
            <person name="Amann R."/>
            <person name="Jetten M.S.M."/>
            <person name="Mascher T."/>
            <person name="Medema M.H."/>
            <person name="Devos D.P."/>
            <person name="Kaster A.-K."/>
            <person name="Ovreas L."/>
            <person name="Rohde M."/>
            <person name="Galperin M.Y."/>
            <person name="Jogler C."/>
        </authorList>
    </citation>
    <scope>NUCLEOTIDE SEQUENCE [LARGE SCALE GENOMIC DNA]</scope>
    <source>
        <strain evidence="1 2">CA12</strain>
    </source>
</reference>
<gene>
    <name evidence="1" type="ORF">CA12_37390</name>
</gene>
<protein>
    <submittedName>
        <fullName evidence="1">Uncharacterized protein</fullName>
    </submittedName>
</protein>
<accession>A0A517PE34</accession>
<dbReference type="Proteomes" id="UP000318741">
    <property type="component" value="Chromosome"/>
</dbReference>
<dbReference type="KEGG" id="acaf:CA12_37390"/>